<protein>
    <submittedName>
        <fullName evidence="4">Sortase</fullName>
    </submittedName>
</protein>
<organism evidence="4 5">
    <name type="scientific">Clostridium perfringens</name>
    <dbReference type="NCBI Taxonomy" id="1502"/>
    <lineage>
        <taxon>Bacteria</taxon>
        <taxon>Bacillati</taxon>
        <taxon>Bacillota</taxon>
        <taxon>Clostridia</taxon>
        <taxon>Eubacteriales</taxon>
        <taxon>Clostridiaceae</taxon>
        <taxon>Clostridium</taxon>
    </lineage>
</organism>
<dbReference type="CDD" id="cd06166">
    <property type="entry name" value="Sortase_D_2"/>
    <property type="match status" value="1"/>
</dbReference>
<dbReference type="Gene3D" id="2.40.260.10">
    <property type="entry name" value="Sortase"/>
    <property type="match status" value="1"/>
</dbReference>
<sequence>MRKGLVVLSIIGAILVAVSLFFDFKAKNIQENLIKEYEERSKENNTNEIAEDNGIITDKSQEQTSNTYQNKVNKNNNSATNNDGVIAILKISSINLKVPVVNGEENLNYVVAKYRNSPNFGENGNTILAGHNNMAGSIFKNLYKVKIGEIVEVQKDNEIFKYKITEREIVEPNDPSLLTQDLNKKEITLITCTNRAKQRLILKGELI</sequence>
<keyword evidence="1" id="KW-0378">Hydrolase</keyword>
<dbReference type="InterPro" id="IPR023365">
    <property type="entry name" value="Sortase_dom-sf"/>
</dbReference>
<dbReference type="AlphaFoldDB" id="A0A2X3KGY7"/>
<proteinExistence type="predicted"/>
<evidence type="ECO:0000256" key="3">
    <source>
        <dbReference type="SAM" id="MobiDB-lite"/>
    </source>
</evidence>
<feature type="compositionally biased region" description="Low complexity" evidence="3">
    <location>
        <begin position="65"/>
        <end position="76"/>
    </location>
</feature>
<evidence type="ECO:0000256" key="2">
    <source>
        <dbReference type="PIRSR" id="PIRSR605754-1"/>
    </source>
</evidence>
<dbReference type="GO" id="GO:0016787">
    <property type="term" value="F:hydrolase activity"/>
    <property type="evidence" value="ECO:0007669"/>
    <property type="project" value="UniProtKB-KW"/>
</dbReference>
<dbReference type="NCBIfam" id="TIGR01076">
    <property type="entry name" value="sortase_fam"/>
    <property type="match status" value="1"/>
</dbReference>
<dbReference type="Proteomes" id="UP000250234">
    <property type="component" value="Unassembled WGS sequence"/>
</dbReference>
<evidence type="ECO:0000256" key="1">
    <source>
        <dbReference type="ARBA" id="ARBA00022801"/>
    </source>
</evidence>
<feature type="active site" description="Proton donor/acceptor" evidence="2">
    <location>
        <position position="131"/>
    </location>
</feature>
<feature type="active site" description="Acyl-thioester intermediate" evidence="2">
    <location>
        <position position="192"/>
    </location>
</feature>
<dbReference type="SUPFAM" id="SSF63817">
    <property type="entry name" value="Sortase"/>
    <property type="match status" value="1"/>
</dbReference>
<gene>
    <name evidence="4" type="ORF">NCTC8081_03312</name>
</gene>
<feature type="region of interest" description="Disordered" evidence="3">
    <location>
        <begin position="39"/>
        <end position="76"/>
    </location>
</feature>
<evidence type="ECO:0000313" key="5">
    <source>
        <dbReference type="Proteomes" id="UP000250234"/>
    </source>
</evidence>
<dbReference type="EMBL" id="UAWO01000007">
    <property type="protein sequence ID" value="SQC85519.1"/>
    <property type="molecule type" value="Genomic_DNA"/>
</dbReference>
<name>A0A2X3KGY7_CLOPF</name>
<accession>A0A2X3KGY7</accession>
<reference evidence="4 5" key="1">
    <citation type="submission" date="2018-06" db="EMBL/GenBank/DDBJ databases">
        <authorList>
            <consortium name="Pathogen Informatics"/>
            <person name="Doyle S."/>
        </authorList>
    </citation>
    <scope>NUCLEOTIDE SEQUENCE [LARGE SCALE GENOMIC DNA]</scope>
    <source>
        <strain evidence="4 5">NCTC8081</strain>
    </source>
</reference>
<evidence type="ECO:0000313" key="4">
    <source>
        <dbReference type="EMBL" id="SQC85519.1"/>
    </source>
</evidence>
<dbReference type="InterPro" id="IPR005754">
    <property type="entry name" value="Sortase"/>
</dbReference>
<dbReference type="RefSeq" id="WP_111946659.1">
    <property type="nucleotide sequence ID" value="NZ_CATNYA010000013.1"/>
</dbReference>
<dbReference type="InterPro" id="IPR042000">
    <property type="entry name" value="Sortase_D_2"/>
</dbReference>
<dbReference type="Pfam" id="PF04203">
    <property type="entry name" value="Sortase"/>
    <property type="match status" value="1"/>
</dbReference>